<evidence type="ECO:0000256" key="6">
    <source>
        <dbReference type="SAM" id="MobiDB-lite"/>
    </source>
</evidence>
<organism evidence="9 10">
    <name type="scientific">Trichocladium antarcticum</name>
    <dbReference type="NCBI Taxonomy" id="1450529"/>
    <lineage>
        <taxon>Eukaryota</taxon>
        <taxon>Fungi</taxon>
        <taxon>Dikarya</taxon>
        <taxon>Ascomycota</taxon>
        <taxon>Pezizomycotina</taxon>
        <taxon>Sordariomycetes</taxon>
        <taxon>Sordariomycetidae</taxon>
        <taxon>Sordariales</taxon>
        <taxon>Chaetomiaceae</taxon>
        <taxon>Trichocladium</taxon>
    </lineage>
</organism>
<evidence type="ECO:0000256" key="5">
    <source>
        <dbReference type="ARBA" id="ARBA00038359"/>
    </source>
</evidence>
<dbReference type="Proteomes" id="UP001304895">
    <property type="component" value="Unassembled WGS sequence"/>
</dbReference>
<proteinExistence type="inferred from homology"/>
<dbReference type="InterPro" id="IPR049326">
    <property type="entry name" value="Rhodopsin_dom_fungi"/>
</dbReference>
<reference evidence="9" key="2">
    <citation type="submission" date="2023-05" db="EMBL/GenBank/DDBJ databases">
        <authorList>
            <consortium name="Lawrence Berkeley National Laboratory"/>
            <person name="Steindorff A."/>
            <person name="Hensen N."/>
            <person name="Bonometti L."/>
            <person name="Westerberg I."/>
            <person name="Brannstrom I.O."/>
            <person name="Guillou S."/>
            <person name="Cros-Aarteil S."/>
            <person name="Calhoun S."/>
            <person name="Haridas S."/>
            <person name="Kuo A."/>
            <person name="Mondo S."/>
            <person name="Pangilinan J."/>
            <person name="Riley R."/>
            <person name="Labutti K."/>
            <person name="Andreopoulos B."/>
            <person name="Lipzen A."/>
            <person name="Chen C."/>
            <person name="Yanf M."/>
            <person name="Daum C."/>
            <person name="Ng V."/>
            <person name="Clum A."/>
            <person name="Ohm R."/>
            <person name="Martin F."/>
            <person name="Silar P."/>
            <person name="Natvig D."/>
            <person name="Lalanne C."/>
            <person name="Gautier V."/>
            <person name="Ament-Velasquez S.L."/>
            <person name="Kruys A."/>
            <person name="Hutchinson M.I."/>
            <person name="Powell A.J."/>
            <person name="Barry K."/>
            <person name="Miller A.N."/>
            <person name="Grigoriev I.V."/>
            <person name="Debuchy R."/>
            <person name="Gladieux P."/>
            <person name="Thoren M.H."/>
            <person name="Johannesson H."/>
        </authorList>
    </citation>
    <scope>NUCLEOTIDE SEQUENCE</scope>
    <source>
        <strain evidence="9">CBS 123565</strain>
    </source>
</reference>
<feature type="transmembrane region" description="Helical" evidence="7">
    <location>
        <begin position="137"/>
        <end position="155"/>
    </location>
</feature>
<feature type="compositionally biased region" description="Polar residues" evidence="6">
    <location>
        <begin position="360"/>
        <end position="370"/>
    </location>
</feature>
<evidence type="ECO:0000259" key="8">
    <source>
        <dbReference type="Pfam" id="PF20684"/>
    </source>
</evidence>
<name>A0AAN6UC35_9PEZI</name>
<feature type="transmembrane region" description="Helical" evidence="7">
    <location>
        <begin position="220"/>
        <end position="238"/>
    </location>
</feature>
<dbReference type="Pfam" id="PF20684">
    <property type="entry name" value="Fung_rhodopsin"/>
    <property type="match status" value="1"/>
</dbReference>
<dbReference type="GO" id="GO:0016020">
    <property type="term" value="C:membrane"/>
    <property type="evidence" value="ECO:0007669"/>
    <property type="project" value="UniProtKB-SubCell"/>
</dbReference>
<evidence type="ECO:0000256" key="7">
    <source>
        <dbReference type="SAM" id="Phobius"/>
    </source>
</evidence>
<comment type="similarity">
    <text evidence="5">Belongs to the SAT4 family.</text>
</comment>
<comment type="caution">
    <text evidence="9">The sequence shown here is derived from an EMBL/GenBank/DDBJ whole genome shotgun (WGS) entry which is preliminary data.</text>
</comment>
<sequence length="510" mass="55658">MALYSEPPPLHPFSADKPTLLVCWWITSFCAVIVLLRVAGRFVRTERLFTEDKTAALALVPLLLRMGCVHVVLTHGTNNAQLAGAGLSDEQLHRKSIASGLVLLSRVLYAATLWIFKYAILEFFRRLNISWERSYELALSGVRVVLIATFVAVVISDLAECQPFAHYWQTLPDPGGQCRQGFAQLLTMAVCNIVTDLLLVLFPVPVILGSSLRTKRKVQLVLLFSLSLAPVAVTIYRVPHSLRDGGSQQARSLYASIELLFATAAANALVLGSFVRDRGVKKRRFKYGSIAAASLDRSSASEYRRPTALRHWGSDEDLARGLGYGVTPGLRDEQWSPTEHRHFIPAPMARPHDEGMDTWQFPSQKRASTEQGDDSGGTASSNRTDLTAAQQRVAFFDYGGLIDDPAKVSPRQSYMPNDQPASPVALPAPASVASFRKGSAALLQGLGGLLAPPGLKPAKAKPQQNDAAELQPIPRPPRRASQSPPVYMDPGGTPDPELMDIGGLLKRHKD</sequence>
<feature type="domain" description="Rhodopsin" evidence="8">
    <location>
        <begin position="36"/>
        <end position="244"/>
    </location>
</feature>
<keyword evidence="10" id="KW-1185">Reference proteome</keyword>
<dbReference type="AlphaFoldDB" id="A0AAN6UC35"/>
<dbReference type="EMBL" id="MU853445">
    <property type="protein sequence ID" value="KAK4129989.1"/>
    <property type="molecule type" value="Genomic_DNA"/>
</dbReference>
<evidence type="ECO:0000256" key="1">
    <source>
        <dbReference type="ARBA" id="ARBA00004141"/>
    </source>
</evidence>
<evidence type="ECO:0000256" key="3">
    <source>
        <dbReference type="ARBA" id="ARBA00022989"/>
    </source>
</evidence>
<feature type="transmembrane region" description="Helical" evidence="7">
    <location>
        <begin position="182"/>
        <end position="208"/>
    </location>
</feature>
<comment type="subcellular location">
    <subcellularLocation>
        <location evidence="1">Membrane</location>
        <topology evidence="1">Multi-pass membrane protein</topology>
    </subcellularLocation>
</comment>
<evidence type="ECO:0000313" key="10">
    <source>
        <dbReference type="Proteomes" id="UP001304895"/>
    </source>
</evidence>
<feature type="region of interest" description="Disordered" evidence="6">
    <location>
        <begin position="453"/>
        <end position="510"/>
    </location>
</feature>
<feature type="transmembrane region" description="Helical" evidence="7">
    <location>
        <begin position="20"/>
        <end position="43"/>
    </location>
</feature>
<feature type="transmembrane region" description="Helical" evidence="7">
    <location>
        <begin position="55"/>
        <end position="76"/>
    </location>
</feature>
<dbReference type="InterPro" id="IPR052337">
    <property type="entry name" value="SAT4-like"/>
</dbReference>
<dbReference type="PANTHER" id="PTHR33048:SF19">
    <property type="entry name" value="MEMBRANE PROTEIN PTH11-LIKE, PUTATIVE (AFU_ORTHOLOGUE AFUA_1G14080)-RELATED"/>
    <property type="match status" value="1"/>
</dbReference>
<keyword evidence="2 7" id="KW-0812">Transmembrane</keyword>
<evidence type="ECO:0000313" key="9">
    <source>
        <dbReference type="EMBL" id="KAK4129989.1"/>
    </source>
</evidence>
<keyword evidence="4 7" id="KW-0472">Membrane</keyword>
<feature type="region of interest" description="Disordered" evidence="6">
    <location>
        <begin position="345"/>
        <end position="385"/>
    </location>
</feature>
<accession>A0AAN6UC35</accession>
<reference evidence="9" key="1">
    <citation type="journal article" date="2023" name="Mol. Phylogenet. Evol.">
        <title>Genome-scale phylogeny and comparative genomics of the fungal order Sordariales.</title>
        <authorList>
            <person name="Hensen N."/>
            <person name="Bonometti L."/>
            <person name="Westerberg I."/>
            <person name="Brannstrom I.O."/>
            <person name="Guillou S."/>
            <person name="Cros-Aarteil S."/>
            <person name="Calhoun S."/>
            <person name="Haridas S."/>
            <person name="Kuo A."/>
            <person name="Mondo S."/>
            <person name="Pangilinan J."/>
            <person name="Riley R."/>
            <person name="LaButti K."/>
            <person name="Andreopoulos B."/>
            <person name="Lipzen A."/>
            <person name="Chen C."/>
            <person name="Yan M."/>
            <person name="Daum C."/>
            <person name="Ng V."/>
            <person name="Clum A."/>
            <person name="Steindorff A."/>
            <person name="Ohm R.A."/>
            <person name="Martin F."/>
            <person name="Silar P."/>
            <person name="Natvig D.O."/>
            <person name="Lalanne C."/>
            <person name="Gautier V."/>
            <person name="Ament-Velasquez S.L."/>
            <person name="Kruys A."/>
            <person name="Hutchinson M.I."/>
            <person name="Powell A.J."/>
            <person name="Barry K."/>
            <person name="Miller A.N."/>
            <person name="Grigoriev I.V."/>
            <person name="Debuchy R."/>
            <person name="Gladieux P."/>
            <person name="Hiltunen Thoren M."/>
            <person name="Johannesson H."/>
        </authorList>
    </citation>
    <scope>NUCLEOTIDE SEQUENCE</scope>
    <source>
        <strain evidence="9">CBS 123565</strain>
    </source>
</reference>
<dbReference type="PANTHER" id="PTHR33048">
    <property type="entry name" value="PTH11-LIKE INTEGRAL MEMBRANE PROTEIN (AFU_ORTHOLOGUE AFUA_5G11245)"/>
    <property type="match status" value="1"/>
</dbReference>
<keyword evidence="3 7" id="KW-1133">Transmembrane helix</keyword>
<evidence type="ECO:0000256" key="4">
    <source>
        <dbReference type="ARBA" id="ARBA00023136"/>
    </source>
</evidence>
<gene>
    <name evidence="9" type="ORF">BT67DRAFT_247965</name>
</gene>
<feature type="transmembrane region" description="Helical" evidence="7">
    <location>
        <begin position="96"/>
        <end position="116"/>
    </location>
</feature>
<feature type="compositionally biased region" description="Low complexity" evidence="6">
    <location>
        <begin position="453"/>
        <end position="464"/>
    </location>
</feature>
<evidence type="ECO:0000256" key="2">
    <source>
        <dbReference type="ARBA" id="ARBA00022692"/>
    </source>
</evidence>
<feature type="transmembrane region" description="Helical" evidence="7">
    <location>
        <begin position="253"/>
        <end position="275"/>
    </location>
</feature>
<protein>
    <recommendedName>
        <fullName evidence="8">Rhodopsin domain-containing protein</fullName>
    </recommendedName>
</protein>